<dbReference type="Proteomes" id="UP000612282">
    <property type="component" value="Unassembled WGS sequence"/>
</dbReference>
<evidence type="ECO:0000313" key="2">
    <source>
        <dbReference type="Proteomes" id="UP000612282"/>
    </source>
</evidence>
<comment type="caution">
    <text evidence="1">The sequence shown here is derived from an EMBL/GenBank/DDBJ whole genome shotgun (WGS) entry which is preliminary data.</text>
</comment>
<dbReference type="InterPro" id="IPR045592">
    <property type="entry name" value="DUF6461"/>
</dbReference>
<dbReference type="EMBL" id="BOMG01000091">
    <property type="protein sequence ID" value="GID58826.1"/>
    <property type="molecule type" value="Genomic_DNA"/>
</dbReference>
<gene>
    <name evidence="1" type="ORF">Aco03nite_072300</name>
</gene>
<reference evidence="1 2" key="1">
    <citation type="submission" date="2021-01" db="EMBL/GenBank/DDBJ databases">
        <title>Whole genome shotgun sequence of Actinoplanes couchii NBRC 106145.</title>
        <authorList>
            <person name="Komaki H."/>
            <person name="Tamura T."/>
        </authorList>
    </citation>
    <scope>NUCLEOTIDE SEQUENCE [LARGE SCALE GENOMIC DNA]</scope>
    <source>
        <strain evidence="1 2">NBRC 106145</strain>
    </source>
</reference>
<proteinExistence type="predicted"/>
<sequence>MDPSADLSWPARSADLSHGFCFTMVRDIHPYEMLGGEELQRVEWHRVVGPGDGEAGVRSRYFIGIARVGDWSVIVEDNGTLGVTGSIVAPLSAEGGEVVAYRGGGGGPGRLLVFRDGNLALDLDTSAPEDAGGSDAGGFRSELVASGLIGGTNVSEPTGPALRFLAARTGVPLTLELLAERTYLLVTVPQA</sequence>
<evidence type="ECO:0000313" key="1">
    <source>
        <dbReference type="EMBL" id="GID58826.1"/>
    </source>
</evidence>
<protein>
    <recommendedName>
        <fullName evidence="3">Htaa domain-containing protein</fullName>
    </recommendedName>
</protein>
<evidence type="ECO:0008006" key="3">
    <source>
        <dbReference type="Google" id="ProtNLM"/>
    </source>
</evidence>
<accession>A0ABQ3XK09</accession>
<organism evidence="1 2">
    <name type="scientific">Actinoplanes couchii</name>
    <dbReference type="NCBI Taxonomy" id="403638"/>
    <lineage>
        <taxon>Bacteria</taxon>
        <taxon>Bacillati</taxon>
        <taxon>Actinomycetota</taxon>
        <taxon>Actinomycetes</taxon>
        <taxon>Micromonosporales</taxon>
        <taxon>Micromonosporaceae</taxon>
        <taxon>Actinoplanes</taxon>
    </lineage>
</organism>
<keyword evidence="2" id="KW-1185">Reference proteome</keyword>
<name>A0ABQ3XK09_9ACTN</name>
<dbReference type="Pfam" id="PF20062">
    <property type="entry name" value="DUF6461"/>
    <property type="match status" value="1"/>
</dbReference>